<dbReference type="GeneID" id="100372212"/>
<sequence>MAVHLFGAVSAPSSAYYTLRKTGIDNICNAREETFNTLHNNFYMNDGLKSVENVEQAIQLVKDLKALCKEGGFSFTKWSSNVREVLREIPLNDRAIEQTDLDLESSQLPTERALGVLWNAETDEFQFKC</sequence>
<name>A0ABM0GMA7_SACKO</name>
<gene>
    <name evidence="2" type="primary">LOC100372212</name>
</gene>
<dbReference type="RefSeq" id="XP_002733055.1">
    <property type="nucleotide sequence ID" value="XM_002733009.1"/>
</dbReference>
<keyword evidence="1" id="KW-1185">Reference proteome</keyword>
<protein>
    <submittedName>
        <fullName evidence="2">Uncharacterized protein LOC100372212</fullName>
    </submittedName>
</protein>
<organism evidence="1 2">
    <name type="scientific">Saccoglossus kowalevskii</name>
    <name type="common">Acorn worm</name>
    <dbReference type="NCBI Taxonomy" id="10224"/>
    <lineage>
        <taxon>Eukaryota</taxon>
        <taxon>Metazoa</taxon>
        <taxon>Hemichordata</taxon>
        <taxon>Enteropneusta</taxon>
        <taxon>Harrimaniidae</taxon>
        <taxon>Saccoglossus</taxon>
    </lineage>
</organism>
<accession>A0ABM0GMA7</accession>
<dbReference type="PANTHER" id="PTHR47331">
    <property type="entry name" value="PHD-TYPE DOMAIN-CONTAINING PROTEIN"/>
    <property type="match status" value="1"/>
</dbReference>
<evidence type="ECO:0000313" key="2">
    <source>
        <dbReference type="RefSeq" id="XP_002733055.1"/>
    </source>
</evidence>
<reference evidence="2" key="1">
    <citation type="submission" date="2025-08" db="UniProtKB">
        <authorList>
            <consortium name="RefSeq"/>
        </authorList>
    </citation>
    <scope>IDENTIFICATION</scope>
    <source>
        <tissue evidence="2">Testes</tissue>
    </source>
</reference>
<evidence type="ECO:0000313" key="1">
    <source>
        <dbReference type="Proteomes" id="UP000694865"/>
    </source>
</evidence>
<proteinExistence type="predicted"/>
<dbReference type="Proteomes" id="UP000694865">
    <property type="component" value="Unplaced"/>
</dbReference>
<dbReference type="PANTHER" id="PTHR47331:SF1">
    <property type="entry name" value="GAG-LIKE PROTEIN"/>
    <property type="match status" value="1"/>
</dbReference>